<sequence length="53" mass="5346">MWNGGDLAELCGIRVKGPGGEYSGQWNAPARASFPVPELSAAPSASVAPACSN</sequence>
<dbReference type="AlphaFoldDB" id="A0A848AR11"/>
<evidence type="ECO:0000313" key="1">
    <source>
        <dbReference type="EMBL" id="NMD85451.1"/>
    </source>
</evidence>
<dbReference type="Proteomes" id="UP000576225">
    <property type="component" value="Unassembled WGS sequence"/>
</dbReference>
<proteinExistence type="predicted"/>
<name>A0A848AR11_9BACT</name>
<dbReference type="EMBL" id="JABAEW010000003">
    <property type="protein sequence ID" value="NMD85451.1"/>
    <property type="molecule type" value="Genomic_DNA"/>
</dbReference>
<accession>A0A848AR11</accession>
<evidence type="ECO:0000313" key="2">
    <source>
        <dbReference type="Proteomes" id="UP000576225"/>
    </source>
</evidence>
<comment type="caution">
    <text evidence="1">The sequence shown here is derived from an EMBL/GenBank/DDBJ whole genome shotgun (WGS) entry which is preliminary data.</text>
</comment>
<reference evidence="1 2" key="1">
    <citation type="submission" date="2020-04" db="EMBL/GenBank/DDBJ databases">
        <authorList>
            <person name="Hitch T.C.A."/>
            <person name="Wylensek D."/>
            <person name="Clavel T."/>
        </authorList>
    </citation>
    <scope>NUCLEOTIDE SEQUENCE [LARGE SCALE GENOMIC DNA]</scope>
    <source>
        <strain evidence="1 2">COR2-253-APC-1A</strain>
    </source>
</reference>
<organism evidence="1 2">
    <name type="scientific">Victivallis vadensis</name>
    <dbReference type="NCBI Taxonomy" id="172901"/>
    <lineage>
        <taxon>Bacteria</taxon>
        <taxon>Pseudomonadati</taxon>
        <taxon>Lentisphaerota</taxon>
        <taxon>Lentisphaeria</taxon>
        <taxon>Victivallales</taxon>
        <taxon>Victivallaceae</taxon>
        <taxon>Victivallis</taxon>
    </lineage>
</organism>
<gene>
    <name evidence="1" type="ORF">HF882_02515</name>
</gene>
<protein>
    <submittedName>
        <fullName evidence="1">Uncharacterized protein</fullName>
    </submittedName>
</protein>